<keyword evidence="1" id="KW-0472">Membrane</keyword>
<evidence type="ECO:0000313" key="3">
    <source>
        <dbReference type="Proteomes" id="UP000239197"/>
    </source>
</evidence>
<keyword evidence="1" id="KW-1133">Transmembrane helix</keyword>
<sequence length="106" mass="11394">MITFLEEVSIKPALSVFKAIWGSAADIRTALVEKKYLRAIGLTTLVAAKIATALYVVPVIIAFLTPCILGLGVPIAVCSVCLPYVVSHITTKGWNLVNAKVLKLNR</sequence>
<protein>
    <submittedName>
        <fullName evidence="2">Uncharacterized protein</fullName>
    </submittedName>
</protein>
<evidence type="ECO:0000256" key="1">
    <source>
        <dbReference type="SAM" id="Phobius"/>
    </source>
</evidence>
<gene>
    <name evidence="2" type="ORF">BV494_25590</name>
</gene>
<dbReference type="RefSeq" id="WP_104925571.1">
    <property type="nucleotide sequence ID" value="NZ_CP019065.1"/>
</dbReference>
<dbReference type="Proteomes" id="UP000239197">
    <property type="component" value="Plasmid unnamed3"/>
</dbReference>
<name>A0A2L1UZ57_9GAMM</name>
<evidence type="ECO:0000313" key="2">
    <source>
        <dbReference type="EMBL" id="AVF38252.1"/>
    </source>
</evidence>
<dbReference type="AlphaFoldDB" id="A0A2L1UZ57"/>
<accession>A0A2L1UZ57</accession>
<proteinExistence type="predicted"/>
<keyword evidence="2" id="KW-0614">Plasmid</keyword>
<keyword evidence="1" id="KW-0812">Transmembrane</keyword>
<keyword evidence="3" id="KW-1185">Reference proteome</keyword>
<reference evidence="3" key="1">
    <citation type="submission" date="2017-01" db="EMBL/GenBank/DDBJ databases">
        <title>Genome sequence of Rouxiella sp. ERMR1:05.</title>
        <authorList>
            <person name="Kumar R."/>
            <person name="Singh D."/>
            <person name="Kumar S."/>
        </authorList>
    </citation>
    <scope>NUCLEOTIDE SEQUENCE [LARGE SCALE GENOMIC DNA]</scope>
    <source>
        <strain evidence="3">ERMR1:05</strain>
        <plasmid evidence="3">unnamed3</plasmid>
    </source>
</reference>
<dbReference type="EMBL" id="CP019065">
    <property type="protein sequence ID" value="AVF38252.1"/>
    <property type="molecule type" value="Genomic_DNA"/>
</dbReference>
<geneLocation type="plasmid" evidence="2 3">
    <name>unnamed3</name>
</geneLocation>
<organism evidence="2 3">
    <name type="scientific">Rahnella sikkimica</name>
    <dbReference type="NCBI Taxonomy" id="1805933"/>
    <lineage>
        <taxon>Bacteria</taxon>
        <taxon>Pseudomonadati</taxon>
        <taxon>Pseudomonadota</taxon>
        <taxon>Gammaproteobacteria</taxon>
        <taxon>Enterobacterales</taxon>
        <taxon>Yersiniaceae</taxon>
        <taxon>Rahnella</taxon>
    </lineage>
</organism>
<dbReference type="KEGG" id="rox:BV494_25590"/>
<feature type="transmembrane region" description="Helical" evidence="1">
    <location>
        <begin position="36"/>
        <end position="57"/>
    </location>
</feature>
<feature type="transmembrane region" description="Helical" evidence="1">
    <location>
        <begin position="63"/>
        <end position="86"/>
    </location>
</feature>